<dbReference type="PANTHER" id="PTHR39327:SF1">
    <property type="entry name" value="BLR5470 PROTEIN"/>
    <property type="match status" value="1"/>
</dbReference>
<dbReference type="Pfam" id="PF06035">
    <property type="entry name" value="Peptidase_C93"/>
    <property type="match status" value="1"/>
</dbReference>
<proteinExistence type="predicted"/>
<dbReference type="EMBL" id="CP064782">
    <property type="protein sequence ID" value="QWT50432.1"/>
    <property type="molecule type" value="Genomic_DNA"/>
</dbReference>
<protein>
    <submittedName>
        <fullName evidence="1">Transglutaminase-like cysteine peptidase</fullName>
    </submittedName>
</protein>
<dbReference type="InterPro" id="IPR010319">
    <property type="entry name" value="Transglutaminase-like_Cys_pept"/>
</dbReference>
<reference evidence="1" key="1">
    <citation type="submission" date="2020-11" db="EMBL/GenBank/DDBJ databases">
        <title>Azospira inquinata sp. nov.</title>
        <authorList>
            <person name="Moe W.M."/>
            <person name="Mikes M.C."/>
        </authorList>
    </citation>
    <scope>NUCLEOTIDE SEQUENCE</scope>
    <source>
        <strain evidence="1">Azo-3</strain>
    </source>
</reference>
<keyword evidence="2" id="KW-1185">Reference proteome</keyword>
<dbReference type="KEGG" id="aiq:Azoinq_01365"/>
<organism evidence="1 2">
    <name type="scientific">Azospira inquinata</name>
    <dbReference type="NCBI Taxonomy" id="2785627"/>
    <lineage>
        <taxon>Bacteria</taxon>
        <taxon>Pseudomonadati</taxon>
        <taxon>Pseudomonadota</taxon>
        <taxon>Betaproteobacteria</taxon>
        <taxon>Rhodocyclales</taxon>
        <taxon>Rhodocyclaceae</taxon>
        <taxon>Azospira</taxon>
    </lineage>
</organism>
<accession>A0A975XW17</accession>
<dbReference type="Proteomes" id="UP000683428">
    <property type="component" value="Chromosome"/>
</dbReference>
<evidence type="ECO:0000313" key="2">
    <source>
        <dbReference type="Proteomes" id="UP000683428"/>
    </source>
</evidence>
<sequence length="159" mass="18179">MGETEKIHRINDFFNHTVRYDTDQNIWGQNDYWATPLETLALARGDCEDYAIAKYFSLINLGVPLQKLRIVYVKITISDFSGRHQEPHMVLAYYKTPEGEPLILDSLNGEILSASQRPDLKPIFSFNSAGVWFGTGNLATQSNLSRWQDLLKRVHAEGF</sequence>
<name>A0A975XW17_9RHOO</name>
<dbReference type="PANTHER" id="PTHR39327">
    <property type="match status" value="1"/>
</dbReference>
<dbReference type="AlphaFoldDB" id="A0A975XW17"/>
<gene>
    <name evidence="1" type="ORF">Azoinq_01365</name>
</gene>
<evidence type="ECO:0000313" key="1">
    <source>
        <dbReference type="EMBL" id="QWT50432.1"/>
    </source>
</evidence>